<accession>A0ABS8SX18</accession>
<gene>
    <name evidence="2" type="ORF">HAX54_050897</name>
</gene>
<keyword evidence="3" id="KW-1185">Reference proteome</keyword>
<evidence type="ECO:0000313" key="3">
    <source>
        <dbReference type="Proteomes" id="UP000823775"/>
    </source>
</evidence>
<name>A0ABS8SX18_DATST</name>
<feature type="compositionally biased region" description="Basic and acidic residues" evidence="1">
    <location>
        <begin position="1"/>
        <end position="26"/>
    </location>
</feature>
<feature type="region of interest" description="Disordered" evidence="1">
    <location>
        <begin position="1"/>
        <end position="30"/>
    </location>
</feature>
<evidence type="ECO:0000256" key="1">
    <source>
        <dbReference type="SAM" id="MobiDB-lite"/>
    </source>
</evidence>
<dbReference type="EMBL" id="JACEIK010000897">
    <property type="protein sequence ID" value="MCD7463586.1"/>
    <property type="molecule type" value="Genomic_DNA"/>
</dbReference>
<evidence type="ECO:0000313" key="2">
    <source>
        <dbReference type="EMBL" id="MCD7463586.1"/>
    </source>
</evidence>
<feature type="compositionally biased region" description="Basic and acidic residues" evidence="1">
    <location>
        <begin position="85"/>
        <end position="94"/>
    </location>
</feature>
<dbReference type="Proteomes" id="UP000823775">
    <property type="component" value="Unassembled WGS sequence"/>
</dbReference>
<feature type="compositionally biased region" description="Polar residues" evidence="1">
    <location>
        <begin position="71"/>
        <end position="84"/>
    </location>
</feature>
<reference evidence="2 3" key="1">
    <citation type="journal article" date="2021" name="BMC Genomics">
        <title>Datura genome reveals duplications of psychoactive alkaloid biosynthetic genes and high mutation rate following tissue culture.</title>
        <authorList>
            <person name="Rajewski A."/>
            <person name="Carter-House D."/>
            <person name="Stajich J."/>
            <person name="Litt A."/>
        </authorList>
    </citation>
    <scope>NUCLEOTIDE SEQUENCE [LARGE SCALE GENOMIC DNA]</scope>
    <source>
        <strain evidence="2">AR-01</strain>
    </source>
</reference>
<protein>
    <submittedName>
        <fullName evidence="2">Uncharacterized protein</fullName>
    </submittedName>
</protein>
<sequence>MISHEEEEHEDGEKDHYENKPEEKHSAKSLKPIAKVLKYESLLWRNDRKLPEKKKVEIALKKLDDDEQDDCTNPNGKKNGQVTIRSDKGKNKKVDGRRKHFSTDVRSFALLQI</sequence>
<comment type="caution">
    <text evidence="2">The sequence shown here is derived from an EMBL/GenBank/DDBJ whole genome shotgun (WGS) entry which is preliminary data.</text>
</comment>
<organism evidence="2 3">
    <name type="scientific">Datura stramonium</name>
    <name type="common">Jimsonweed</name>
    <name type="synonym">Common thornapple</name>
    <dbReference type="NCBI Taxonomy" id="4076"/>
    <lineage>
        <taxon>Eukaryota</taxon>
        <taxon>Viridiplantae</taxon>
        <taxon>Streptophyta</taxon>
        <taxon>Embryophyta</taxon>
        <taxon>Tracheophyta</taxon>
        <taxon>Spermatophyta</taxon>
        <taxon>Magnoliopsida</taxon>
        <taxon>eudicotyledons</taxon>
        <taxon>Gunneridae</taxon>
        <taxon>Pentapetalae</taxon>
        <taxon>asterids</taxon>
        <taxon>lamiids</taxon>
        <taxon>Solanales</taxon>
        <taxon>Solanaceae</taxon>
        <taxon>Solanoideae</taxon>
        <taxon>Datureae</taxon>
        <taxon>Datura</taxon>
    </lineage>
</organism>
<proteinExistence type="predicted"/>
<feature type="region of interest" description="Disordered" evidence="1">
    <location>
        <begin position="66"/>
        <end position="98"/>
    </location>
</feature>